<evidence type="ECO:0000313" key="3">
    <source>
        <dbReference type="RefSeq" id="XP_030978952.1"/>
    </source>
</evidence>
<dbReference type="AlphaFoldDB" id="A0A6P8AVN1"/>
<proteinExistence type="predicted"/>
<name>A0A6P8AVN1_PYRGI</name>
<gene>
    <name evidence="3" type="ORF">PgNI_08580</name>
</gene>
<dbReference type="Proteomes" id="UP000515153">
    <property type="component" value="Chromosome V"/>
</dbReference>
<sequence>MRTRPTWESNKGGRGRIGRGGPMGKLADWFTLYNCYRGFHCRGTPRAIPGADRNPMWWCSH</sequence>
<reference evidence="3" key="2">
    <citation type="submission" date="2019-10" db="EMBL/GenBank/DDBJ databases">
        <authorList>
            <consortium name="NCBI Genome Project"/>
        </authorList>
    </citation>
    <scope>NUCLEOTIDE SEQUENCE</scope>
    <source>
        <strain evidence="3">NI907</strain>
    </source>
</reference>
<dbReference type="KEGG" id="pgri:PgNI_08580"/>
<keyword evidence="2" id="KW-1185">Reference proteome</keyword>
<evidence type="ECO:0000313" key="2">
    <source>
        <dbReference type="Proteomes" id="UP000515153"/>
    </source>
</evidence>
<feature type="region of interest" description="Disordered" evidence="1">
    <location>
        <begin position="1"/>
        <end position="20"/>
    </location>
</feature>
<dbReference type="RefSeq" id="XP_030978952.1">
    <property type="nucleotide sequence ID" value="XM_031128576.1"/>
</dbReference>
<reference evidence="2 3" key="1">
    <citation type="journal article" date="2019" name="Mol. Biol. Evol.">
        <title>Blast fungal genomes show frequent chromosomal changes, gene gains and losses, and effector gene turnover.</title>
        <authorList>
            <person name="Gomez Luciano L.B."/>
            <person name="Jason Tsai I."/>
            <person name="Chuma I."/>
            <person name="Tosa Y."/>
            <person name="Chen Y.H."/>
            <person name="Li J.Y."/>
            <person name="Li M.Y."/>
            <person name="Jade Lu M.Y."/>
            <person name="Nakayashiki H."/>
            <person name="Li W.H."/>
        </authorList>
    </citation>
    <scope>NUCLEOTIDE SEQUENCE [LARGE SCALE GENOMIC DNA]</scope>
    <source>
        <strain evidence="2 3">NI907</strain>
    </source>
</reference>
<accession>A0A6P8AVN1</accession>
<organism evidence="2 3">
    <name type="scientific">Pyricularia grisea</name>
    <name type="common">Crabgrass-specific blast fungus</name>
    <name type="synonym">Magnaporthe grisea</name>
    <dbReference type="NCBI Taxonomy" id="148305"/>
    <lineage>
        <taxon>Eukaryota</taxon>
        <taxon>Fungi</taxon>
        <taxon>Dikarya</taxon>
        <taxon>Ascomycota</taxon>
        <taxon>Pezizomycotina</taxon>
        <taxon>Sordariomycetes</taxon>
        <taxon>Sordariomycetidae</taxon>
        <taxon>Magnaporthales</taxon>
        <taxon>Pyriculariaceae</taxon>
        <taxon>Pyricularia</taxon>
    </lineage>
</organism>
<evidence type="ECO:0000256" key="1">
    <source>
        <dbReference type="SAM" id="MobiDB-lite"/>
    </source>
</evidence>
<reference evidence="3" key="3">
    <citation type="submission" date="2025-08" db="UniProtKB">
        <authorList>
            <consortium name="RefSeq"/>
        </authorList>
    </citation>
    <scope>IDENTIFICATION</scope>
    <source>
        <strain evidence="3">NI907</strain>
    </source>
</reference>
<dbReference type="GeneID" id="41963484"/>
<protein>
    <submittedName>
        <fullName evidence="3">Uncharacterized protein</fullName>
    </submittedName>
</protein>